<dbReference type="SUPFAM" id="SSF64356">
    <property type="entry name" value="SNARE-like"/>
    <property type="match status" value="1"/>
</dbReference>
<dbReference type="SUPFAM" id="SSF47364">
    <property type="entry name" value="Domain of the SRP/SRP receptor G-proteins"/>
    <property type="match status" value="1"/>
</dbReference>
<dbReference type="GO" id="GO:0006614">
    <property type="term" value="P:SRP-dependent cotranslational protein targeting to membrane"/>
    <property type="evidence" value="ECO:0007669"/>
    <property type="project" value="InterPro"/>
</dbReference>
<dbReference type="Gene3D" id="3.30.450.60">
    <property type="match status" value="1"/>
</dbReference>
<keyword evidence="7" id="KW-1185">Reference proteome</keyword>
<feature type="region of interest" description="Disordered" evidence="3">
    <location>
        <begin position="139"/>
        <end position="184"/>
    </location>
</feature>
<proteinExistence type="predicted"/>
<dbReference type="GO" id="GO:0005525">
    <property type="term" value="F:GTP binding"/>
    <property type="evidence" value="ECO:0007669"/>
    <property type="project" value="InterPro"/>
</dbReference>
<evidence type="ECO:0000259" key="5">
    <source>
        <dbReference type="Pfam" id="PF04086"/>
    </source>
</evidence>
<dbReference type="InterPro" id="IPR036225">
    <property type="entry name" value="SRP/SRP_N"/>
</dbReference>
<accession>A0A9W6T409</accession>
<reference evidence="6" key="1">
    <citation type="submission" date="2023-04" db="EMBL/GenBank/DDBJ databases">
        <title>Candida boidinii NBRC 10035.</title>
        <authorList>
            <person name="Ichikawa N."/>
            <person name="Sato H."/>
            <person name="Tonouchi N."/>
        </authorList>
    </citation>
    <scope>NUCLEOTIDE SEQUENCE</scope>
    <source>
        <strain evidence="6">NBRC 10035</strain>
    </source>
</reference>
<keyword evidence="2" id="KW-0256">Endoplasmic reticulum</keyword>
<dbReference type="GO" id="GO:0003924">
    <property type="term" value="F:GTPase activity"/>
    <property type="evidence" value="ECO:0007669"/>
    <property type="project" value="InterPro"/>
</dbReference>
<evidence type="ECO:0000259" key="4">
    <source>
        <dbReference type="Pfam" id="PF02881"/>
    </source>
</evidence>
<sequence>MIDQFLIFRSTGQVEFKYQVAKNFPRSIVNSLISDVIISERKIISPDETSNEDIDINSDDYIGTYSADKYTVKYSTARISHDCKLVFTMCYSSLITYRRSDEFINSIKALFLSTRKTEEVDTKFNAFFNLKLKEFEASGDTNELEESKEDNGEDESKDVFKISNKNVNESSKKKTNGNSEGGKKIRKWGADGSFIDYDSSSGKGDASLDFSVSSDANNVSKGAEDLKLSQLAGNTKDFGKKSKSGAFLVNDLSDEMDKILKQSKDNKKLEKEEEEETVNSSKPFGFLRNILGGKKIDKSDVLKVKTALKNHLIKKNVAPTVANNLVNEVEKDLLDTE</sequence>
<dbReference type="Pfam" id="PF02881">
    <property type="entry name" value="SRP54_N"/>
    <property type="match status" value="1"/>
</dbReference>
<dbReference type="Pfam" id="PF04086">
    <property type="entry name" value="SRP-alpha_N"/>
    <property type="match status" value="1"/>
</dbReference>
<feature type="domain" description="Signal recognition particle receptor alpha subunit N-terminal" evidence="5">
    <location>
        <begin position="27"/>
        <end position="157"/>
    </location>
</feature>
<dbReference type="GO" id="GO:0006886">
    <property type="term" value="P:intracellular protein transport"/>
    <property type="evidence" value="ECO:0007669"/>
    <property type="project" value="InterPro"/>
</dbReference>
<feature type="domain" description="Signal recognition particle SRP54 helical bundle" evidence="4">
    <location>
        <begin position="286"/>
        <end position="334"/>
    </location>
</feature>
<dbReference type="InterPro" id="IPR011012">
    <property type="entry name" value="Longin-like_dom_sf"/>
</dbReference>
<protein>
    <submittedName>
        <fullName evidence="6">Unnamed protein product</fullName>
    </submittedName>
</protein>
<name>A0A9W6T409_CANBO</name>
<evidence type="ECO:0000313" key="6">
    <source>
        <dbReference type="EMBL" id="GME74034.1"/>
    </source>
</evidence>
<evidence type="ECO:0000256" key="3">
    <source>
        <dbReference type="SAM" id="MobiDB-lite"/>
    </source>
</evidence>
<gene>
    <name evidence="6" type="ORF">Cboi02_000426400</name>
</gene>
<dbReference type="AlphaFoldDB" id="A0A9W6T409"/>
<dbReference type="InterPro" id="IPR007222">
    <property type="entry name" value="Sig_recog_particle_rcpt_asu_N"/>
</dbReference>
<dbReference type="GO" id="GO:0005047">
    <property type="term" value="F:signal recognition particle binding"/>
    <property type="evidence" value="ECO:0007669"/>
    <property type="project" value="InterPro"/>
</dbReference>
<dbReference type="GO" id="GO:0005785">
    <property type="term" value="C:signal recognition particle receptor complex"/>
    <property type="evidence" value="ECO:0007669"/>
    <property type="project" value="InterPro"/>
</dbReference>
<comment type="subcellular location">
    <subcellularLocation>
        <location evidence="1">Endoplasmic reticulum</location>
    </subcellularLocation>
</comment>
<dbReference type="Gene3D" id="1.20.120.140">
    <property type="entry name" value="Signal recognition particle SRP54, nucleotide-binding domain"/>
    <property type="match status" value="1"/>
</dbReference>
<organism evidence="6 7">
    <name type="scientific">Candida boidinii</name>
    <name type="common">Yeast</name>
    <dbReference type="NCBI Taxonomy" id="5477"/>
    <lineage>
        <taxon>Eukaryota</taxon>
        <taxon>Fungi</taxon>
        <taxon>Dikarya</taxon>
        <taxon>Ascomycota</taxon>
        <taxon>Saccharomycotina</taxon>
        <taxon>Pichiomycetes</taxon>
        <taxon>Pichiales</taxon>
        <taxon>Pichiaceae</taxon>
        <taxon>Ogataea</taxon>
        <taxon>Ogataea/Candida clade</taxon>
    </lineage>
</organism>
<dbReference type="Proteomes" id="UP001165120">
    <property type="component" value="Unassembled WGS sequence"/>
</dbReference>
<evidence type="ECO:0000313" key="7">
    <source>
        <dbReference type="Proteomes" id="UP001165120"/>
    </source>
</evidence>
<dbReference type="EMBL" id="BSXN01001670">
    <property type="protein sequence ID" value="GME74034.1"/>
    <property type="molecule type" value="Genomic_DNA"/>
</dbReference>
<evidence type="ECO:0000256" key="2">
    <source>
        <dbReference type="ARBA" id="ARBA00022824"/>
    </source>
</evidence>
<feature type="compositionally biased region" description="Acidic residues" evidence="3">
    <location>
        <begin position="142"/>
        <end position="156"/>
    </location>
</feature>
<dbReference type="InterPro" id="IPR013822">
    <property type="entry name" value="Signal_recog_particl_SRP54_hlx"/>
</dbReference>
<dbReference type="InterPro" id="IPR042101">
    <property type="entry name" value="SRP54_N_sf"/>
</dbReference>
<evidence type="ECO:0000256" key="1">
    <source>
        <dbReference type="ARBA" id="ARBA00004240"/>
    </source>
</evidence>
<comment type="caution">
    <text evidence="6">The sequence shown here is derived from an EMBL/GenBank/DDBJ whole genome shotgun (WGS) entry which is preliminary data.</text>
</comment>